<dbReference type="Proteomes" id="UP001049176">
    <property type="component" value="Chromosome 3"/>
</dbReference>
<dbReference type="AlphaFoldDB" id="A0A9P7UWA9"/>
<dbReference type="OrthoDB" id="3226546at2759"/>
<protein>
    <recommendedName>
        <fullName evidence="3">HTH cro/C1-type domain-containing protein</fullName>
    </recommendedName>
</protein>
<sequence length="103" mass="11183">MISHRSVHAVQYKYVGATHQTIFIHPLQTTIMAPNPQCAALNNAKTKKGLSYAQIAESIGQTEQHVTDVCTGKVKPTQEEFNALAKVLGITDQAPNDSAHKTV</sequence>
<comment type="function">
    <text evidence="2">Transcriptional coactivator that stimulates GCN4-dependent transcriptional activity by bridging the DNA-binding region of GCN4 and TBP (SPT15), thereby recruiting TBP to GCN4-bound promoters. Involved in induction of the ribosome quality control (RQC) pathway; a pathway that degrades nascent peptide chains during problematic translation. Required to prevent stalled ribosomes from frameshifting.</text>
</comment>
<accession>A0A9P7UWA9</accession>
<gene>
    <name evidence="4" type="ORF">E1B28_006027</name>
</gene>
<dbReference type="CDD" id="cd00093">
    <property type="entry name" value="HTH_XRE"/>
    <property type="match status" value="1"/>
</dbReference>
<reference evidence="4" key="1">
    <citation type="journal article" date="2021" name="Genome Biol. Evol.">
        <title>The assembled and annotated genome of the fairy-ring fungus Marasmius oreades.</title>
        <authorList>
            <person name="Hiltunen M."/>
            <person name="Ament-Velasquez S.L."/>
            <person name="Johannesson H."/>
        </authorList>
    </citation>
    <scope>NUCLEOTIDE SEQUENCE</scope>
    <source>
        <strain evidence="4">03SP1</strain>
    </source>
</reference>
<evidence type="ECO:0000256" key="2">
    <source>
        <dbReference type="ARBA" id="ARBA00035107"/>
    </source>
</evidence>
<dbReference type="Pfam" id="PF01381">
    <property type="entry name" value="HTH_3"/>
    <property type="match status" value="1"/>
</dbReference>
<dbReference type="SMART" id="SM00530">
    <property type="entry name" value="HTH_XRE"/>
    <property type="match status" value="1"/>
</dbReference>
<evidence type="ECO:0000313" key="4">
    <source>
        <dbReference type="EMBL" id="KAG7095254.1"/>
    </source>
</evidence>
<evidence type="ECO:0000259" key="3">
    <source>
        <dbReference type="SMART" id="SM00530"/>
    </source>
</evidence>
<dbReference type="EMBL" id="CM032183">
    <property type="protein sequence ID" value="KAG7095254.1"/>
    <property type="molecule type" value="Genomic_DNA"/>
</dbReference>
<dbReference type="GO" id="GO:0003677">
    <property type="term" value="F:DNA binding"/>
    <property type="evidence" value="ECO:0007669"/>
    <property type="project" value="InterPro"/>
</dbReference>
<name>A0A9P7UWA9_9AGAR</name>
<dbReference type="InterPro" id="IPR010982">
    <property type="entry name" value="Lambda_DNA-bd_dom_sf"/>
</dbReference>
<organism evidence="4 5">
    <name type="scientific">Marasmius oreades</name>
    <name type="common">fairy-ring Marasmius</name>
    <dbReference type="NCBI Taxonomy" id="181124"/>
    <lineage>
        <taxon>Eukaryota</taxon>
        <taxon>Fungi</taxon>
        <taxon>Dikarya</taxon>
        <taxon>Basidiomycota</taxon>
        <taxon>Agaricomycotina</taxon>
        <taxon>Agaricomycetes</taxon>
        <taxon>Agaricomycetidae</taxon>
        <taxon>Agaricales</taxon>
        <taxon>Marasmiineae</taxon>
        <taxon>Marasmiaceae</taxon>
        <taxon>Marasmius</taxon>
    </lineage>
</organism>
<dbReference type="InterPro" id="IPR001387">
    <property type="entry name" value="Cro/C1-type_HTH"/>
</dbReference>
<evidence type="ECO:0000256" key="1">
    <source>
        <dbReference type="ARBA" id="ARBA00009802"/>
    </source>
</evidence>
<feature type="domain" description="HTH cro/C1-type" evidence="3">
    <location>
        <begin position="40"/>
        <end position="95"/>
    </location>
</feature>
<comment type="similarity">
    <text evidence="1">Belongs to the MBF1 family.</text>
</comment>
<evidence type="ECO:0000313" key="5">
    <source>
        <dbReference type="Proteomes" id="UP001049176"/>
    </source>
</evidence>
<comment type="caution">
    <text evidence="4">The sequence shown here is derived from an EMBL/GenBank/DDBJ whole genome shotgun (WGS) entry which is preliminary data.</text>
</comment>
<dbReference type="SUPFAM" id="SSF47413">
    <property type="entry name" value="lambda repressor-like DNA-binding domains"/>
    <property type="match status" value="1"/>
</dbReference>
<dbReference type="KEGG" id="more:E1B28_006027"/>
<dbReference type="Gene3D" id="1.10.260.40">
    <property type="entry name" value="lambda repressor-like DNA-binding domains"/>
    <property type="match status" value="1"/>
</dbReference>
<dbReference type="GeneID" id="66075103"/>
<keyword evidence="5" id="KW-1185">Reference proteome</keyword>
<proteinExistence type="inferred from homology"/>
<dbReference type="RefSeq" id="XP_043011724.1">
    <property type="nucleotide sequence ID" value="XM_043150635.1"/>
</dbReference>